<accession>A0A4S8LYQ4</accession>
<dbReference type="EMBL" id="ML179217">
    <property type="protein sequence ID" value="THU94710.1"/>
    <property type="molecule type" value="Genomic_DNA"/>
</dbReference>
<dbReference type="GO" id="GO:0046872">
    <property type="term" value="F:metal ion binding"/>
    <property type="evidence" value="ECO:0007669"/>
    <property type="project" value="UniProtKB-KW"/>
</dbReference>
<keyword evidence="3" id="KW-0862">Zinc</keyword>
<evidence type="ECO:0000256" key="3">
    <source>
        <dbReference type="ARBA" id="ARBA00022833"/>
    </source>
</evidence>
<keyword evidence="4" id="KW-0456">Lyase</keyword>
<keyword evidence="8" id="KW-1185">Reference proteome</keyword>
<dbReference type="InterPro" id="IPR006913">
    <property type="entry name" value="CENP-V/GFA"/>
</dbReference>
<dbReference type="OrthoDB" id="9985472at2759"/>
<feature type="compositionally biased region" description="Gly residues" evidence="5">
    <location>
        <begin position="160"/>
        <end position="169"/>
    </location>
</feature>
<feature type="domain" description="CENP-V/GFA" evidence="6">
    <location>
        <begin position="22"/>
        <end position="130"/>
    </location>
</feature>
<dbReference type="Proteomes" id="UP000297245">
    <property type="component" value="Unassembled WGS sequence"/>
</dbReference>
<comment type="similarity">
    <text evidence="1">Belongs to the Gfa family.</text>
</comment>
<dbReference type="PROSITE" id="PS51891">
    <property type="entry name" value="CENP_V_GFA"/>
    <property type="match status" value="1"/>
</dbReference>
<reference evidence="7 8" key="1">
    <citation type="journal article" date="2019" name="Nat. Ecol. Evol.">
        <title>Megaphylogeny resolves global patterns of mushroom evolution.</title>
        <authorList>
            <person name="Varga T."/>
            <person name="Krizsan K."/>
            <person name="Foldi C."/>
            <person name="Dima B."/>
            <person name="Sanchez-Garcia M."/>
            <person name="Sanchez-Ramirez S."/>
            <person name="Szollosi G.J."/>
            <person name="Szarkandi J.G."/>
            <person name="Papp V."/>
            <person name="Albert L."/>
            <person name="Andreopoulos W."/>
            <person name="Angelini C."/>
            <person name="Antonin V."/>
            <person name="Barry K.W."/>
            <person name="Bougher N.L."/>
            <person name="Buchanan P."/>
            <person name="Buyck B."/>
            <person name="Bense V."/>
            <person name="Catcheside P."/>
            <person name="Chovatia M."/>
            <person name="Cooper J."/>
            <person name="Damon W."/>
            <person name="Desjardin D."/>
            <person name="Finy P."/>
            <person name="Geml J."/>
            <person name="Haridas S."/>
            <person name="Hughes K."/>
            <person name="Justo A."/>
            <person name="Karasinski D."/>
            <person name="Kautmanova I."/>
            <person name="Kiss B."/>
            <person name="Kocsube S."/>
            <person name="Kotiranta H."/>
            <person name="LaButti K.M."/>
            <person name="Lechner B.E."/>
            <person name="Liimatainen K."/>
            <person name="Lipzen A."/>
            <person name="Lukacs Z."/>
            <person name="Mihaltcheva S."/>
            <person name="Morgado L.N."/>
            <person name="Niskanen T."/>
            <person name="Noordeloos M.E."/>
            <person name="Ohm R.A."/>
            <person name="Ortiz-Santana B."/>
            <person name="Ovrebo C."/>
            <person name="Racz N."/>
            <person name="Riley R."/>
            <person name="Savchenko A."/>
            <person name="Shiryaev A."/>
            <person name="Soop K."/>
            <person name="Spirin V."/>
            <person name="Szebenyi C."/>
            <person name="Tomsovsky M."/>
            <person name="Tulloss R.E."/>
            <person name="Uehling J."/>
            <person name="Grigoriev I.V."/>
            <person name="Vagvolgyi C."/>
            <person name="Papp T."/>
            <person name="Martin F.M."/>
            <person name="Miettinen O."/>
            <person name="Hibbett D.S."/>
            <person name="Nagy L.G."/>
        </authorList>
    </citation>
    <scope>NUCLEOTIDE SEQUENCE [LARGE SCALE GENOMIC DNA]</scope>
    <source>
        <strain evidence="7 8">CBS 962.96</strain>
    </source>
</reference>
<dbReference type="GO" id="GO:0016846">
    <property type="term" value="F:carbon-sulfur lyase activity"/>
    <property type="evidence" value="ECO:0007669"/>
    <property type="project" value="InterPro"/>
</dbReference>
<evidence type="ECO:0000256" key="5">
    <source>
        <dbReference type="SAM" id="MobiDB-lite"/>
    </source>
</evidence>
<dbReference type="SUPFAM" id="SSF51316">
    <property type="entry name" value="Mss4-like"/>
    <property type="match status" value="1"/>
</dbReference>
<gene>
    <name evidence="7" type="ORF">K435DRAFT_724337</name>
</gene>
<dbReference type="Pfam" id="PF04828">
    <property type="entry name" value="GFA"/>
    <property type="match status" value="1"/>
</dbReference>
<proteinExistence type="inferred from homology"/>
<organism evidence="7 8">
    <name type="scientific">Dendrothele bispora (strain CBS 962.96)</name>
    <dbReference type="NCBI Taxonomy" id="1314807"/>
    <lineage>
        <taxon>Eukaryota</taxon>
        <taxon>Fungi</taxon>
        <taxon>Dikarya</taxon>
        <taxon>Basidiomycota</taxon>
        <taxon>Agaricomycotina</taxon>
        <taxon>Agaricomycetes</taxon>
        <taxon>Agaricomycetidae</taxon>
        <taxon>Agaricales</taxon>
        <taxon>Agaricales incertae sedis</taxon>
        <taxon>Dendrothele</taxon>
    </lineage>
</organism>
<evidence type="ECO:0000313" key="7">
    <source>
        <dbReference type="EMBL" id="THU94710.1"/>
    </source>
</evidence>
<keyword evidence="2" id="KW-0479">Metal-binding</keyword>
<name>A0A4S8LYQ4_DENBC</name>
<dbReference type="Gene3D" id="3.90.1590.10">
    <property type="entry name" value="glutathione-dependent formaldehyde- activating enzyme (gfa)"/>
    <property type="match status" value="1"/>
</dbReference>
<evidence type="ECO:0000313" key="8">
    <source>
        <dbReference type="Proteomes" id="UP000297245"/>
    </source>
</evidence>
<feature type="region of interest" description="Disordered" evidence="5">
    <location>
        <begin position="155"/>
        <end position="190"/>
    </location>
</feature>
<dbReference type="InterPro" id="IPR011057">
    <property type="entry name" value="Mss4-like_sf"/>
</dbReference>
<evidence type="ECO:0000259" key="6">
    <source>
        <dbReference type="PROSITE" id="PS51891"/>
    </source>
</evidence>
<evidence type="ECO:0000256" key="4">
    <source>
        <dbReference type="ARBA" id="ARBA00023239"/>
    </source>
</evidence>
<evidence type="ECO:0000256" key="1">
    <source>
        <dbReference type="ARBA" id="ARBA00005495"/>
    </source>
</evidence>
<dbReference type="PANTHER" id="PTHR33337">
    <property type="entry name" value="GFA DOMAIN-CONTAINING PROTEIN"/>
    <property type="match status" value="1"/>
</dbReference>
<sequence>MSESKPIANLFQRDTSSSSKELAGTGCCLCGAIKYELRGKPIYNILCHCYNCQRGLGTMFATYSMMRKEDFSLTGELATYVDKSTDSGTPLMRYYCSTCHSPIIATTAATEQIVGVFAGTLDEPHRSRWRPDKEQYVSCRAEWLPEDLGAARVPLKEGEGNGLESGGGVKEGERYVRGMNGGNGERVKSL</sequence>
<dbReference type="PANTHER" id="PTHR33337:SF40">
    <property type="entry name" value="CENP-V_GFA DOMAIN-CONTAINING PROTEIN-RELATED"/>
    <property type="match status" value="1"/>
</dbReference>
<evidence type="ECO:0000256" key="2">
    <source>
        <dbReference type="ARBA" id="ARBA00022723"/>
    </source>
</evidence>
<protein>
    <recommendedName>
        <fullName evidence="6">CENP-V/GFA domain-containing protein</fullName>
    </recommendedName>
</protein>
<dbReference type="AlphaFoldDB" id="A0A4S8LYQ4"/>